<evidence type="ECO:0000256" key="1">
    <source>
        <dbReference type="SAM" id="Phobius"/>
    </source>
</evidence>
<evidence type="ECO:0000313" key="2">
    <source>
        <dbReference type="EMBL" id="KKN73222.1"/>
    </source>
</evidence>
<name>A0A0F9TEB4_9ZZZZ</name>
<proteinExistence type="predicted"/>
<feature type="transmembrane region" description="Helical" evidence="1">
    <location>
        <begin position="48"/>
        <end position="69"/>
    </location>
</feature>
<feature type="transmembrane region" description="Helical" evidence="1">
    <location>
        <begin position="20"/>
        <end position="42"/>
    </location>
</feature>
<comment type="caution">
    <text evidence="2">The sequence shown here is derived from an EMBL/GenBank/DDBJ whole genome shotgun (WGS) entry which is preliminary data.</text>
</comment>
<accession>A0A0F9TEB4</accession>
<keyword evidence="1" id="KW-1133">Transmembrane helix</keyword>
<dbReference type="AlphaFoldDB" id="A0A0F9TEB4"/>
<sequence>MTQKMDDRIQKMFRGDLLFAWTFVAALWAAVVFVFFSVSALIDDATIRAVLLIGGGLVLFFNTAAIFAMGRHYAHEKQFIYGLDIRHLDEMRRMRGK</sequence>
<dbReference type="EMBL" id="LAZR01000348">
    <property type="protein sequence ID" value="KKN73222.1"/>
    <property type="molecule type" value="Genomic_DNA"/>
</dbReference>
<reference evidence="2" key="1">
    <citation type="journal article" date="2015" name="Nature">
        <title>Complex archaea that bridge the gap between prokaryotes and eukaryotes.</title>
        <authorList>
            <person name="Spang A."/>
            <person name="Saw J.H."/>
            <person name="Jorgensen S.L."/>
            <person name="Zaremba-Niedzwiedzka K."/>
            <person name="Martijn J."/>
            <person name="Lind A.E."/>
            <person name="van Eijk R."/>
            <person name="Schleper C."/>
            <person name="Guy L."/>
            <person name="Ettema T.J."/>
        </authorList>
    </citation>
    <scope>NUCLEOTIDE SEQUENCE</scope>
</reference>
<organism evidence="2">
    <name type="scientific">marine sediment metagenome</name>
    <dbReference type="NCBI Taxonomy" id="412755"/>
    <lineage>
        <taxon>unclassified sequences</taxon>
        <taxon>metagenomes</taxon>
        <taxon>ecological metagenomes</taxon>
    </lineage>
</organism>
<protein>
    <submittedName>
        <fullName evidence="2">Uncharacterized protein</fullName>
    </submittedName>
</protein>
<gene>
    <name evidence="2" type="ORF">LCGC14_0403000</name>
</gene>
<keyword evidence="1" id="KW-0812">Transmembrane</keyword>
<keyword evidence="1" id="KW-0472">Membrane</keyword>